<evidence type="ECO:0000313" key="2">
    <source>
        <dbReference type="EMBL" id="NLF54236.1"/>
    </source>
</evidence>
<dbReference type="EMBL" id="JAAYYV010000200">
    <property type="protein sequence ID" value="NLF54236.1"/>
    <property type="molecule type" value="Genomic_DNA"/>
</dbReference>
<feature type="region of interest" description="Disordered" evidence="1">
    <location>
        <begin position="86"/>
        <end position="118"/>
    </location>
</feature>
<dbReference type="AlphaFoldDB" id="A0A7X7R855"/>
<organism evidence="2 3">
    <name type="scientific">Thauera phenolivorans</name>
    <dbReference type="NCBI Taxonomy" id="1792543"/>
    <lineage>
        <taxon>Bacteria</taxon>
        <taxon>Pseudomonadati</taxon>
        <taxon>Pseudomonadota</taxon>
        <taxon>Betaproteobacteria</taxon>
        <taxon>Rhodocyclales</taxon>
        <taxon>Zoogloeaceae</taxon>
        <taxon>Thauera</taxon>
    </lineage>
</organism>
<accession>A0A7X7R855</accession>
<evidence type="ECO:0000256" key="1">
    <source>
        <dbReference type="SAM" id="MobiDB-lite"/>
    </source>
</evidence>
<reference evidence="2 3" key="1">
    <citation type="journal article" date="2020" name="Biotechnol. Biofuels">
        <title>New insights from the biogas microbiome by comprehensive genome-resolved metagenomics of nearly 1600 species originating from multiple anaerobic digesters.</title>
        <authorList>
            <person name="Campanaro S."/>
            <person name="Treu L."/>
            <person name="Rodriguez-R L.M."/>
            <person name="Kovalovszki A."/>
            <person name="Ziels R.M."/>
            <person name="Maus I."/>
            <person name="Zhu X."/>
            <person name="Kougias P.G."/>
            <person name="Basile A."/>
            <person name="Luo G."/>
            <person name="Schluter A."/>
            <person name="Konstantinidis K.T."/>
            <person name="Angelidaki I."/>
        </authorList>
    </citation>
    <scope>NUCLEOTIDE SEQUENCE [LARGE SCALE GENOMIC DNA]</scope>
    <source>
        <strain evidence="2">AS06rmzACSIP_256</strain>
    </source>
</reference>
<gene>
    <name evidence="2" type="ORF">GX576_07545</name>
</gene>
<name>A0A7X7R855_9RHOO</name>
<proteinExistence type="predicted"/>
<sequence>MNHTPPTCTTLAACNARDGERIVVAGLYCHFPDVPGIDYSAAPRAVRIELEDGLGPFLDPFWSPKAIRPQAEIARFLGKPVRVTGRYHRNMPRNPDDPPQASAMGGPCIEVESIEPAR</sequence>
<dbReference type="Proteomes" id="UP000536534">
    <property type="component" value="Unassembled WGS sequence"/>
</dbReference>
<comment type="caution">
    <text evidence="2">The sequence shown here is derived from an EMBL/GenBank/DDBJ whole genome shotgun (WGS) entry which is preliminary data.</text>
</comment>
<evidence type="ECO:0000313" key="3">
    <source>
        <dbReference type="Proteomes" id="UP000536534"/>
    </source>
</evidence>
<protein>
    <submittedName>
        <fullName evidence="2">Uncharacterized protein</fullName>
    </submittedName>
</protein>